<name>A0AA37II95_9BURK</name>
<sequence length="112" mass="11987">MDGDQTTLSGAVALADAIEDLRAELMDALARGKNSDLRFRLKPIELEMTIGITKKGEGKGGVKFWVVELGASGSYENAATHRLKLVLEPVMGPDNAEAMISDSTEQNPLKNG</sequence>
<protein>
    <recommendedName>
        <fullName evidence="1">Trypsin-co-occurring domain-containing protein</fullName>
    </recommendedName>
</protein>
<accession>A0AA37II95</accession>
<evidence type="ECO:0000259" key="1">
    <source>
        <dbReference type="Pfam" id="PF19631"/>
    </source>
</evidence>
<dbReference type="InterPro" id="IPR045608">
    <property type="entry name" value="Trypco2"/>
</dbReference>
<gene>
    <name evidence="2" type="ORF">CBA19CS42_36645</name>
</gene>
<evidence type="ECO:0000313" key="2">
    <source>
        <dbReference type="EMBL" id="GJH30167.1"/>
    </source>
</evidence>
<dbReference type="RefSeq" id="WP_238217859.1">
    <property type="nucleotide sequence ID" value="NZ_BPUS01000032.1"/>
</dbReference>
<dbReference type="AlphaFoldDB" id="A0AA37II95"/>
<feature type="domain" description="Trypsin-co-occurring" evidence="1">
    <location>
        <begin position="12"/>
        <end position="89"/>
    </location>
</feature>
<proteinExistence type="predicted"/>
<dbReference type="EMBL" id="BPUS01000032">
    <property type="protein sequence ID" value="GJH30167.1"/>
    <property type="molecule type" value="Genomic_DNA"/>
</dbReference>
<dbReference type="Proteomes" id="UP001055111">
    <property type="component" value="Unassembled WGS sequence"/>
</dbReference>
<reference evidence="2" key="1">
    <citation type="submission" date="2022-09" db="EMBL/GenBank/DDBJ databases">
        <title>Isolation and characterization of 3-chlorobenzoate degrading bacteria from soils in Shizuoka.</title>
        <authorList>
            <person name="Ifat A."/>
            <person name="Ogawa N."/>
            <person name="Kimbara K."/>
            <person name="Moriuchi R."/>
            <person name="Dohra H."/>
            <person name="Shintani M."/>
        </authorList>
    </citation>
    <scope>NUCLEOTIDE SEQUENCE</scope>
    <source>
        <strain evidence="2">19CS4-2</strain>
    </source>
</reference>
<comment type="caution">
    <text evidence="2">The sequence shown here is derived from an EMBL/GenBank/DDBJ whole genome shotgun (WGS) entry which is preliminary data.</text>
</comment>
<evidence type="ECO:0000313" key="3">
    <source>
        <dbReference type="Proteomes" id="UP001055111"/>
    </source>
</evidence>
<organism evidence="2 3">
    <name type="scientific">Caballeronia novacaledonica</name>
    <dbReference type="NCBI Taxonomy" id="1544861"/>
    <lineage>
        <taxon>Bacteria</taxon>
        <taxon>Pseudomonadati</taxon>
        <taxon>Pseudomonadota</taxon>
        <taxon>Betaproteobacteria</taxon>
        <taxon>Burkholderiales</taxon>
        <taxon>Burkholderiaceae</taxon>
        <taxon>Caballeronia</taxon>
    </lineage>
</organism>
<dbReference type="Pfam" id="PF19631">
    <property type="entry name" value="Trypco2"/>
    <property type="match status" value="1"/>
</dbReference>